<protein>
    <recommendedName>
        <fullName evidence="1">Retrovirus-related Pol polyprotein from transposon TNT 1-94-like beta-barrel domain-containing protein</fullName>
    </recommendedName>
</protein>
<evidence type="ECO:0000313" key="3">
    <source>
        <dbReference type="Proteomes" id="UP001291623"/>
    </source>
</evidence>
<dbReference type="PANTHER" id="PTHR47592">
    <property type="entry name" value="PBF68 PROTEIN"/>
    <property type="match status" value="1"/>
</dbReference>
<dbReference type="EMBL" id="JAVYJV010000020">
    <property type="protein sequence ID" value="KAK4343994.1"/>
    <property type="molecule type" value="Genomic_DNA"/>
</dbReference>
<reference evidence="2" key="1">
    <citation type="submission" date="2023-12" db="EMBL/GenBank/DDBJ databases">
        <title>Genome assembly of Anisodus tanguticus.</title>
        <authorList>
            <person name="Wang Y.-J."/>
        </authorList>
    </citation>
    <scope>NUCLEOTIDE SEQUENCE</scope>
    <source>
        <strain evidence="2">KB-2021</strain>
        <tissue evidence="2">Leaf</tissue>
    </source>
</reference>
<evidence type="ECO:0000313" key="2">
    <source>
        <dbReference type="EMBL" id="KAK4343994.1"/>
    </source>
</evidence>
<gene>
    <name evidence="2" type="ORF">RND71_037088</name>
</gene>
<name>A0AAE1R1N4_9SOLA</name>
<dbReference type="AlphaFoldDB" id="A0AAE1R1N4"/>
<feature type="domain" description="Retrovirus-related Pol polyprotein from transposon TNT 1-94-like beta-barrel" evidence="1">
    <location>
        <begin position="55"/>
        <end position="88"/>
    </location>
</feature>
<keyword evidence="3" id="KW-1185">Reference proteome</keyword>
<sequence>MIKDCRMLKTEQQEKAKAKGKAQANIIKDKLLDDMIEEFSAVVLEAKIVENPMQWWMDTGATKHICSNRDAFSTYKPVTNKKLFMGNCHDPNRRAATGTRIPPAGYRHSYNKYLSIINYGLNRQKLMTTR</sequence>
<proteinExistence type="predicted"/>
<dbReference type="Pfam" id="PF22936">
    <property type="entry name" value="Pol_BBD"/>
    <property type="match status" value="1"/>
</dbReference>
<evidence type="ECO:0000259" key="1">
    <source>
        <dbReference type="Pfam" id="PF22936"/>
    </source>
</evidence>
<comment type="caution">
    <text evidence="2">The sequence shown here is derived from an EMBL/GenBank/DDBJ whole genome shotgun (WGS) entry which is preliminary data.</text>
</comment>
<accession>A0AAE1R1N4</accession>
<dbReference type="Proteomes" id="UP001291623">
    <property type="component" value="Unassembled WGS sequence"/>
</dbReference>
<dbReference type="InterPro" id="IPR054722">
    <property type="entry name" value="PolX-like_BBD"/>
</dbReference>
<organism evidence="2 3">
    <name type="scientific">Anisodus tanguticus</name>
    <dbReference type="NCBI Taxonomy" id="243964"/>
    <lineage>
        <taxon>Eukaryota</taxon>
        <taxon>Viridiplantae</taxon>
        <taxon>Streptophyta</taxon>
        <taxon>Embryophyta</taxon>
        <taxon>Tracheophyta</taxon>
        <taxon>Spermatophyta</taxon>
        <taxon>Magnoliopsida</taxon>
        <taxon>eudicotyledons</taxon>
        <taxon>Gunneridae</taxon>
        <taxon>Pentapetalae</taxon>
        <taxon>asterids</taxon>
        <taxon>lamiids</taxon>
        <taxon>Solanales</taxon>
        <taxon>Solanaceae</taxon>
        <taxon>Solanoideae</taxon>
        <taxon>Hyoscyameae</taxon>
        <taxon>Anisodus</taxon>
    </lineage>
</organism>